<keyword evidence="11" id="KW-1208">Phospholipid metabolism</keyword>
<dbReference type="InterPro" id="IPR022924">
    <property type="entry name" value="Cardiolipin_synthase"/>
</dbReference>
<evidence type="ECO:0000256" key="8">
    <source>
        <dbReference type="ARBA" id="ARBA00023098"/>
    </source>
</evidence>
<dbReference type="InterPro" id="IPR001736">
    <property type="entry name" value="PLipase_D/transphosphatidylase"/>
</dbReference>
<evidence type="ECO:0000256" key="12">
    <source>
        <dbReference type="NCBIfam" id="TIGR04265"/>
    </source>
</evidence>
<keyword evidence="7 13" id="KW-1133">Transmembrane helix</keyword>
<gene>
    <name evidence="15" type="primary">cls</name>
    <name evidence="15" type="ORF">SR882_01605</name>
</gene>
<organism evidence="15 16">
    <name type="scientific">Guyparkeria halophila</name>
    <dbReference type="NCBI Taxonomy" id="47960"/>
    <lineage>
        <taxon>Bacteria</taxon>
        <taxon>Pseudomonadati</taxon>
        <taxon>Pseudomonadota</taxon>
        <taxon>Gammaproteobacteria</taxon>
        <taxon>Chromatiales</taxon>
        <taxon>Thioalkalibacteraceae</taxon>
        <taxon>Guyparkeria</taxon>
    </lineage>
</organism>
<keyword evidence="3" id="KW-0444">Lipid biosynthesis</keyword>
<comment type="subcellular location">
    <subcellularLocation>
        <location evidence="1">Cell membrane</location>
        <topology evidence="1">Multi-pass membrane protein</topology>
    </subcellularLocation>
</comment>
<evidence type="ECO:0000256" key="2">
    <source>
        <dbReference type="ARBA" id="ARBA00022475"/>
    </source>
</evidence>
<evidence type="ECO:0000259" key="14">
    <source>
        <dbReference type="PROSITE" id="PS50035"/>
    </source>
</evidence>
<evidence type="ECO:0000256" key="13">
    <source>
        <dbReference type="SAM" id="Phobius"/>
    </source>
</evidence>
<dbReference type="InterPro" id="IPR027379">
    <property type="entry name" value="CLS_N"/>
</dbReference>
<dbReference type="Proteomes" id="UP001327459">
    <property type="component" value="Chromosome"/>
</dbReference>
<dbReference type="EC" id="2.7.8.-" evidence="12"/>
<protein>
    <recommendedName>
        <fullName evidence="12">Cardiolipin synthase</fullName>
        <ecNumber evidence="12">2.7.8.-</ecNumber>
    </recommendedName>
</protein>
<dbReference type="SMART" id="SM00155">
    <property type="entry name" value="PLDc"/>
    <property type="match status" value="2"/>
</dbReference>
<dbReference type="Gene3D" id="3.30.870.10">
    <property type="entry name" value="Endonuclease Chain A"/>
    <property type="match status" value="2"/>
</dbReference>
<evidence type="ECO:0000256" key="3">
    <source>
        <dbReference type="ARBA" id="ARBA00022516"/>
    </source>
</evidence>
<dbReference type="PANTHER" id="PTHR21248">
    <property type="entry name" value="CARDIOLIPIN SYNTHASE"/>
    <property type="match status" value="1"/>
</dbReference>
<keyword evidence="16" id="KW-1185">Reference proteome</keyword>
<keyword evidence="5 13" id="KW-0812">Transmembrane</keyword>
<feature type="transmembrane region" description="Helical" evidence="13">
    <location>
        <begin position="43"/>
        <end position="61"/>
    </location>
</feature>
<dbReference type="PROSITE" id="PS50035">
    <property type="entry name" value="PLD"/>
    <property type="match status" value="2"/>
</dbReference>
<evidence type="ECO:0000256" key="10">
    <source>
        <dbReference type="ARBA" id="ARBA00023209"/>
    </source>
</evidence>
<keyword evidence="10" id="KW-0594">Phospholipid biosynthesis</keyword>
<keyword evidence="4" id="KW-0808">Transferase</keyword>
<dbReference type="Pfam" id="PF13396">
    <property type="entry name" value="PLDc_N"/>
    <property type="match status" value="1"/>
</dbReference>
<dbReference type="NCBIfam" id="TIGR04265">
    <property type="entry name" value="bac_cardiolipin"/>
    <property type="match status" value="1"/>
</dbReference>
<keyword evidence="2" id="KW-1003">Cell membrane</keyword>
<keyword evidence="6" id="KW-0677">Repeat</keyword>
<keyword evidence="9 13" id="KW-0472">Membrane</keyword>
<accession>A0ABZ0YXZ9</accession>
<dbReference type="PANTHER" id="PTHR21248:SF22">
    <property type="entry name" value="PHOSPHOLIPASE D"/>
    <property type="match status" value="1"/>
</dbReference>
<feature type="transmembrane region" description="Helical" evidence="13">
    <location>
        <begin position="12"/>
        <end position="31"/>
    </location>
</feature>
<evidence type="ECO:0000256" key="5">
    <source>
        <dbReference type="ARBA" id="ARBA00022692"/>
    </source>
</evidence>
<dbReference type="SUPFAM" id="SSF56024">
    <property type="entry name" value="Phospholipase D/nuclease"/>
    <property type="match status" value="2"/>
</dbReference>
<evidence type="ECO:0000256" key="7">
    <source>
        <dbReference type="ARBA" id="ARBA00022989"/>
    </source>
</evidence>
<dbReference type="RefSeq" id="WP_322521614.1">
    <property type="nucleotide sequence ID" value="NZ_CP140153.1"/>
</dbReference>
<dbReference type="Pfam" id="PF13091">
    <property type="entry name" value="PLDc_2"/>
    <property type="match status" value="2"/>
</dbReference>
<feature type="domain" description="PLD phosphodiesterase" evidence="14">
    <location>
        <begin position="393"/>
        <end position="420"/>
    </location>
</feature>
<name>A0ABZ0YXZ9_9GAMM</name>
<sequence>MNALGSLLDSPVAQLYVLIEWTIRLAALFIVPLRRPPAAATAWLLLLFFLPIVGLVMYLLVGRPRISRDRAEKIAHLTHILRPITDRLARAEPQGSGNLPARFAAVDQMVRRWRQFPLFDGNRIGLIDSMDAFAAELVREIDAAQDHVHLTFYIAAIDRATRPVFDAMQRAAARGVTVRLIVDDFGSKENMRHLRRLARRGIAVGRAFPRSKLPRKSARFDLRNHRKLVVIDGQVGYAGSMNLVRPEFGRGQSYEDLMLRIEGPVVLELQAIFAGDWYLETGLLLDTERYFPAPVTAGHESCVGLPSGPEYPEPLLQRLLLGLLHAATERVEIVTPYFVPDESTLDALKAAARRGVHCELILPESLDHPLVQLAQESYFDELLEAGVNIRRHPTRLLHSKITLCDGRLSLVGSANLDVRSSLINAELGLLCYSSETAARLADQIETYRRACPRLSREQWDERGRGRVLAQNLARLTSPLL</sequence>
<feature type="domain" description="PLD phosphodiesterase" evidence="14">
    <location>
        <begin position="220"/>
        <end position="247"/>
    </location>
</feature>
<evidence type="ECO:0000256" key="4">
    <source>
        <dbReference type="ARBA" id="ARBA00022679"/>
    </source>
</evidence>
<proteinExistence type="predicted"/>
<evidence type="ECO:0000313" key="15">
    <source>
        <dbReference type="EMBL" id="WQH16623.1"/>
    </source>
</evidence>
<dbReference type="InterPro" id="IPR025202">
    <property type="entry name" value="PLD-like_dom"/>
</dbReference>
<evidence type="ECO:0000256" key="1">
    <source>
        <dbReference type="ARBA" id="ARBA00004651"/>
    </source>
</evidence>
<evidence type="ECO:0000256" key="11">
    <source>
        <dbReference type="ARBA" id="ARBA00023264"/>
    </source>
</evidence>
<evidence type="ECO:0000256" key="9">
    <source>
        <dbReference type="ARBA" id="ARBA00023136"/>
    </source>
</evidence>
<reference evidence="15 16" key="1">
    <citation type="submission" date="2023-11" db="EMBL/GenBank/DDBJ databases">
        <title>MicrobeMod: A computational toolkit for identifying prokaryotic methylation and restriction-modification with nanopore sequencing.</title>
        <authorList>
            <person name="Crits-Christoph A."/>
            <person name="Kang S.C."/>
            <person name="Lee H."/>
            <person name="Ostrov N."/>
        </authorList>
    </citation>
    <scope>NUCLEOTIDE SEQUENCE [LARGE SCALE GENOMIC DNA]</scope>
    <source>
        <strain evidence="15 16">ATCC 49870</strain>
    </source>
</reference>
<evidence type="ECO:0000313" key="16">
    <source>
        <dbReference type="Proteomes" id="UP001327459"/>
    </source>
</evidence>
<keyword evidence="8" id="KW-0443">Lipid metabolism</keyword>
<dbReference type="EMBL" id="CP140153">
    <property type="protein sequence ID" value="WQH16623.1"/>
    <property type="molecule type" value="Genomic_DNA"/>
</dbReference>
<evidence type="ECO:0000256" key="6">
    <source>
        <dbReference type="ARBA" id="ARBA00022737"/>
    </source>
</evidence>